<keyword evidence="2" id="KW-1185">Reference proteome</keyword>
<evidence type="ECO:0000313" key="1">
    <source>
        <dbReference type="EMBL" id="QDU20717.1"/>
    </source>
</evidence>
<reference evidence="1 2" key="1">
    <citation type="submission" date="2019-02" db="EMBL/GenBank/DDBJ databases">
        <title>Deep-cultivation of Planctomycetes and their phenomic and genomic characterization uncovers novel biology.</title>
        <authorList>
            <person name="Wiegand S."/>
            <person name="Jogler M."/>
            <person name="Boedeker C."/>
            <person name="Pinto D."/>
            <person name="Vollmers J."/>
            <person name="Rivas-Marin E."/>
            <person name="Kohn T."/>
            <person name="Peeters S.H."/>
            <person name="Heuer A."/>
            <person name="Rast P."/>
            <person name="Oberbeckmann S."/>
            <person name="Bunk B."/>
            <person name="Jeske O."/>
            <person name="Meyerdierks A."/>
            <person name="Storesund J.E."/>
            <person name="Kallscheuer N."/>
            <person name="Luecker S."/>
            <person name="Lage O.M."/>
            <person name="Pohl T."/>
            <person name="Merkel B.J."/>
            <person name="Hornburger P."/>
            <person name="Mueller R.-W."/>
            <person name="Bruemmer F."/>
            <person name="Labrenz M."/>
            <person name="Spormann A.M."/>
            <person name="Op den Camp H."/>
            <person name="Overmann J."/>
            <person name="Amann R."/>
            <person name="Jetten M.S.M."/>
            <person name="Mascher T."/>
            <person name="Medema M.H."/>
            <person name="Devos D.P."/>
            <person name="Kaster A.-K."/>
            <person name="Ovreas L."/>
            <person name="Rohde M."/>
            <person name="Galperin M.Y."/>
            <person name="Jogler C."/>
        </authorList>
    </citation>
    <scope>NUCLEOTIDE SEQUENCE [LARGE SCALE GENOMIC DNA]</scope>
    <source>
        <strain evidence="1 2">ETA_A1</strain>
    </source>
</reference>
<dbReference type="PANTHER" id="PTHR46656:SF3">
    <property type="entry name" value="PUTATIVE-RELATED"/>
    <property type="match status" value="1"/>
</dbReference>
<dbReference type="Pfam" id="PF20706">
    <property type="entry name" value="GT4-conflict"/>
    <property type="match status" value="1"/>
</dbReference>
<dbReference type="KEGG" id="uli:ETAA1_26750"/>
<dbReference type="Gene3D" id="3.40.50.2000">
    <property type="entry name" value="Glycogen Phosphorylase B"/>
    <property type="match status" value="1"/>
</dbReference>
<name>A0A517XT91_9BACT</name>
<keyword evidence="1" id="KW-0808">Transferase</keyword>
<dbReference type="GO" id="GO:0016740">
    <property type="term" value="F:transferase activity"/>
    <property type="evidence" value="ECO:0007669"/>
    <property type="project" value="UniProtKB-KW"/>
</dbReference>
<dbReference type="CDD" id="cd03801">
    <property type="entry name" value="GT4_PimA-like"/>
    <property type="match status" value="1"/>
</dbReference>
<dbReference type="EMBL" id="CP036273">
    <property type="protein sequence ID" value="QDU20717.1"/>
    <property type="molecule type" value="Genomic_DNA"/>
</dbReference>
<dbReference type="OrthoDB" id="276857at2"/>
<dbReference type="RefSeq" id="WP_145238747.1">
    <property type="nucleotide sequence ID" value="NZ_CP036273.1"/>
</dbReference>
<dbReference type="Proteomes" id="UP000319576">
    <property type="component" value="Chromosome"/>
</dbReference>
<dbReference type="AlphaFoldDB" id="A0A517XT91"/>
<dbReference type="SUPFAM" id="SSF53756">
    <property type="entry name" value="UDP-Glycosyltransferase/glycogen phosphorylase"/>
    <property type="match status" value="1"/>
</dbReference>
<evidence type="ECO:0000313" key="2">
    <source>
        <dbReference type="Proteomes" id="UP000319576"/>
    </source>
</evidence>
<proteinExistence type="predicted"/>
<sequence>MSPSVTPLSPLLVRLGRCARAARRRVRLALAGERREHFFDLTDTELVTRALGAPPTGTGDAARGEQLYELRDDLRTHFPLGLTPAQRGAFLRWHADHGWDAIPAQPLDLLAYLRELDATPDRGLVATYLVQPEWQAAQPDALTPAGWEPFKQWLTAKYGVQSGWLRRATLPRDLPPARGDGVNLLGLFRYVSGLQQAAVGVAESFAAVGVPLTLRDIPTRNNRDGRRRGAFLSLEPHPVTVLNAGLDMPVPEAYRLAGLHPRPGVKRVAVWFWELEEVPAAWHDRGRDVDEVWAPTRFIADALRVLGKPVYPMLPAVRLPAFTPRPKTHFGLSPDRFTFLFVFDMNSRLPRKNPVALIRAFRRAFRPDEPVELAIKVSPQGEFYPDWWRELRTAARDAGVRLIDKNLSRDELLGLMNAADAYASLHRSEGFGLTMAEAMLLGKPTIATGYSGNLDFMTPENSFLVDYTRTVIEDDTPPYPKGCVWAEPSVAHAAELLRRVFDHPAEARAKAERGRSELRELLSPAAAGARMTARLDVLRGAV</sequence>
<protein>
    <submittedName>
        <fullName evidence="1">Glycosyl transferases group 1</fullName>
    </submittedName>
</protein>
<organism evidence="1 2">
    <name type="scientific">Urbifossiella limnaea</name>
    <dbReference type="NCBI Taxonomy" id="2528023"/>
    <lineage>
        <taxon>Bacteria</taxon>
        <taxon>Pseudomonadati</taxon>
        <taxon>Planctomycetota</taxon>
        <taxon>Planctomycetia</taxon>
        <taxon>Gemmatales</taxon>
        <taxon>Gemmataceae</taxon>
        <taxon>Urbifossiella</taxon>
    </lineage>
</organism>
<gene>
    <name evidence="1" type="ORF">ETAA1_26750</name>
</gene>
<dbReference type="PANTHER" id="PTHR46656">
    <property type="entry name" value="PUTATIVE-RELATED"/>
    <property type="match status" value="1"/>
</dbReference>
<accession>A0A517XT91</accession>